<accession>A0A1D8TTV9</accession>
<reference evidence="3" key="1">
    <citation type="submission" date="2016-10" db="EMBL/GenBank/DDBJ databases">
        <title>Comparative genomics uncovers the prolific and rare metabolic potential of the cyanobacterial genus Moorea.</title>
        <authorList>
            <person name="Leao T."/>
            <person name="Castelao G."/>
            <person name="Korobeynikov A."/>
            <person name="Monroe E.A."/>
            <person name="Podell S."/>
            <person name="Glukhov E."/>
            <person name="Allen E."/>
            <person name="Gerwick W.H."/>
            <person name="Gerwick L."/>
        </authorList>
    </citation>
    <scope>NUCLEOTIDE SEQUENCE [LARGE SCALE GENOMIC DNA]</scope>
    <source>
        <strain evidence="3">PAL-8-15-08-1</strain>
    </source>
</reference>
<sequence>MVGVKHQGNHSASILRKIVIHLIRANVGWAVVETNQISKPIKLLDTAHLVIHVGWAVVETNQISKPIKLLDTAHQGLIPIEPATNLGLANNLGLWPRYANSTKPAKTDSPLTVAGLSNSSTSTPGR</sequence>
<protein>
    <submittedName>
        <fullName evidence="2">Uncharacterized protein</fullName>
    </submittedName>
</protein>
<dbReference type="EMBL" id="CP017599">
    <property type="protein sequence ID" value="AOX01034.1"/>
    <property type="molecule type" value="Genomic_DNA"/>
</dbReference>
<organism evidence="2 3">
    <name type="scientific">Moorena producens PAL-8-15-08-1</name>
    <dbReference type="NCBI Taxonomy" id="1458985"/>
    <lineage>
        <taxon>Bacteria</taxon>
        <taxon>Bacillati</taxon>
        <taxon>Cyanobacteriota</taxon>
        <taxon>Cyanophyceae</taxon>
        <taxon>Coleofasciculales</taxon>
        <taxon>Coleofasciculaceae</taxon>
        <taxon>Moorena</taxon>
    </lineage>
</organism>
<dbReference type="AlphaFoldDB" id="A0A1D8TTV9"/>
<evidence type="ECO:0000313" key="2">
    <source>
        <dbReference type="EMBL" id="AOX01034.1"/>
    </source>
</evidence>
<gene>
    <name evidence="2" type="ORF">BJP34_17720</name>
</gene>
<feature type="region of interest" description="Disordered" evidence="1">
    <location>
        <begin position="103"/>
        <end position="126"/>
    </location>
</feature>
<dbReference type="Proteomes" id="UP000177870">
    <property type="component" value="Chromosome"/>
</dbReference>
<name>A0A1D8TTV9_9CYAN</name>
<dbReference type="KEGG" id="mpro:BJP34_17720"/>
<feature type="compositionally biased region" description="Polar residues" evidence="1">
    <location>
        <begin position="115"/>
        <end position="126"/>
    </location>
</feature>
<evidence type="ECO:0000313" key="3">
    <source>
        <dbReference type="Proteomes" id="UP000177870"/>
    </source>
</evidence>
<evidence type="ECO:0000256" key="1">
    <source>
        <dbReference type="SAM" id="MobiDB-lite"/>
    </source>
</evidence>
<proteinExistence type="predicted"/>